<protein>
    <submittedName>
        <fullName evidence="2">Uncharacterized protein</fullName>
    </submittedName>
</protein>
<name>A0A8T2N0R8_9TELE</name>
<sequence>MGTTLKTKVSRSSRASGESPSRNSRKPCITQELLVSPGWTRAVTTTARLARPASRPADGDVTVPALKTRLKLQGGVLHPARANSAGLDWASAPPHTSTGEVGGLCGCKVREHGDVRIPSPRPGEPLWSFDPHKKKTPPAWVSSLAPWAGRTARALLAPILSERISTGYQPTG</sequence>
<dbReference type="EMBL" id="JAFBMS010000198">
    <property type="protein sequence ID" value="KAG9333466.1"/>
    <property type="molecule type" value="Genomic_DNA"/>
</dbReference>
<gene>
    <name evidence="2" type="ORF">JZ751_011535</name>
</gene>
<accession>A0A8T2N0R8</accession>
<comment type="caution">
    <text evidence="2">The sequence shown here is derived from an EMBL/GenBank/DDBJ whole genome shotgun (WGS) entry which is preliminary data.</text>
</comment>
<evidence type="ECO:0000313" key="2">
    <source>
        <dbReference type="EMBL" id="KAG9333466.1"/>
    </source>
</evidence>
<dbReference type="AlphaFoldDB" id="A0A8T2N0R8"/>
<organism evidence="2 3">
    <name type="scientific">Albula glossodonta</name>
    <name type="common">roundjaw bonefish</name>
    <dbReference type="NCBI Taxonomy" id="121402"/>
    <lineage>
        <taxon>Eukaryota</taxon>
        <taxon>Metazoa</taxon>
        <taxon>Chordata</taxon>
        <taxon>Craniata</taxon>
        <taxon>Vertebrata</taxon>
        <taxon>Euteleostomi</taxon>
        <taxon>Actinopterygii</taxon>
        <taxon>Neopterygii</taxon>
        <taxon>Teleostei</taxon>
        <taxon>Albuliformes</taxon>
        <taxon>Albulidae</taxon>
        <taxon>Albula</taxon>
    </lineage>
</organism>
<evidence type="ECO:0000313" key="3">
    <source>
        <dbReference type="Proteomes" id="UP000824540"/>
    </source>
</evidence>
<feature type="region of interest" description="Disordered" evidence="1">
    <location>
        <begin position="1"/>
        <end position="29"/>
    </location>
</feature>
<keyword evidence="3" id="KW-1185">Reference proteome</keyword>
<proteinExistence type="predicted"/>
<dbReference type="Proteomes" id="UP000824540">
    <property type="component" value="Unassembled WGS sequence"/>
</dbReference>
<evidence type="ECO:0000256" key="1">
    <source>
        <dbReference type="SAM" id="MobiDB-lite"/>
    </source>
</evidence>
<feature type="compositionally biased region" description="Low complexity" evidence="1">
    <location>
        <begin position="10"/>
        <end position="22"/>
    </location>
</feature>
<reference evidence="2" key="1">
    <citation type="thesis" date="2021" institute="BYU ScholarsArchive" country="Provo, UT, USA">
        <title>Applications of and Algorithms for Genome Assembly and Genomic Analyses with an Emphasis on Marine Teleosts.</title>
        <authorList>
            <person name="Pickett B.D."/>
        </authorList>
    </citation>
    <scope>NUCLEOTIDE SEQUENCE</scope>
    <source>
        <strain evidence="2">HI-2016</strain>
    </source>
</reference>